<evidence type="ECO:0000256" key="2">
    <source>
        <dbReference type="ARBA" id="ARBA00006411"/>
    </source>
</evidence>
<name>A0A1X2DLL5_MYCSZ</name>
<reference evidence="5 6" key="1">
    <citation type="submission" date="2016-01" db="EMBL/GenBank/DDBJ databases">
        <title>The new phylogeny of the genus Mycobacterium.</title>
        <authorList>
            <person name="Tarcisio F."/>
            <person name="Conor M."/>
            <person name="Antonella G."/>
            <person name="Elisabetta G."/>
            <person name="Giulia F.S."/>
            <person name="Sara T."/>
            <person name="Anna F."/>
            <person name="Clotilde B."/>
            <person name="Roberto B."/>
            <person name="Veronica D.S."/>
            <person name="Fabio R."/>
            <person name="Monica P."/>
            <person name="Olivier J."/>
            <person name="Enrico T."/>
            <person name="Nicola S."/>
        </authorList>
    </citation>
    <scope>NUCLEOTIDE SEQUENCE [LARGE SCALE GENOMIC DNA]</scope>
    <source>
        <strain evidence="5 6">DSM 44166</strain>
    </source>
</reference>
<evidence type="ECO:0000256" key="1">
    <source>
        <dbReference type="ARBA" id="ARBA00004496"/>
    </source>
</evidence>
<gene>
    <name evidence="5" type="ORF">AWC27_13400</name>
</gene>
<proteinExistence type="inferred from homology"/>
<sequence>MAKRSQLLAAAHLSVDGALFLKRLLGIESLPAVLALLDNVYYAADQAVVDDQTVPVLVGSGLLSIDGAVEPSLLRWLRVLERPDIDVSLRAVDGERMRRAVLARSGEDNVLALRRNDEVVIQGVWSHGQSVDDVLCAPLWAAMRVSQEELAPPPADMESVTLPWAEVKELAAGEPGKNLRWLRDHGVDAASAKILNDMSTYSGQRAELVIRQDRGITSFQAPAGVGVADTAAGRVVSAVRRQGSQFYVTFGPGTYARFRAAMADLVELTPAKNWFAATSRSN</sequence>
<keyword evidence="6" id="KW-1185">Reference proteome</keyword>
<protein>
    <recommendedName>
        <fullName evidence="7">Secretion protein EspG</fullName>
    </recommendedName>
</protein>
<evidence type="ECO:0008006" key="7">
    <source>
        <dbReference type="Google" id="ProtNLM"/>
    </source>
</evidence>
<dbReference type="Proteomes" id="UP000193317">
    <property type="component" value="Unassembled WGS sequence"/>
</dbReference>
<keyword evidence="4" id="KW-0143">Chaperone</keyword>
<dbReference type="InterPro" id="IPR025734">
    <property type="entry name" value="EspG"/>
</dbReference>
<comment type="subcellular location">
    <subcellularLocation>
        <location evidence="1">Cytoplasm</location>
    </subcellularLocation>
</comment>
<evidence type="ECO:0000313" key="5">
    <source>
        <dbReference type="EMBL" id="ORW89072.1"/>
    </source>
</evidence>
<dbReference type="EMBL" id="LQPW01000171">
    <property type="protein sequence ID" value="ORW89072.1"/>
    <property type="molecule type" value="Genomic_DNA"/>
</dbReference>
<comment type="similarity">
    <text evidence="2">Belongs to the EspG family.</text>
</comment>
<dbReference type="Pfam" id="PF14011">
    <property type="entry name" value="ESX-1_EspG"/>
    <property type="match status" value="1"/>
</dbReference>
<accession>A0A1X2DLL5</accession>
<evidence type="ECO:0000256" key="4">
    <source>
        <dbReference type="ARBA" id="ARBA00023186"/>
    </source>
</evidence>
<dbReference type="OrthoDB" id="4525561at2"/>
<keyword evidence="3" id="KW-0963">Cytoplasm</keyword>
<dbReference type="AlphaFoldDB" id="A0A1X2DLL5"/>
<evidence type="ECO:0000256" key="3">
    <source>
        <dbReference type="ARBA" id="ARBA00022490"/>
    </source>
</evidence>
<organism evidence="5 6">
    <name type="scientific">Mycobacterium szulgai</name>
    <dbReference type="NCBI Taxonomy" id="1787"/>
    <lineage>
        <taxon>Bacteria</taxon>
        <taxon>Bacillati</taxon>
        <taxon>Actinomycetota</taxon>
        <taxon>Actinomycetes</taxon>
        <taxon>Mycobacteriales</taxon>
        <taxon>Mycobacteriaceae</taxon>
        <taxon>Mycobacterium</taxon>
    </lineage>
</organism>
<comment type="caution">
    <text evidence="5">The sequence shown here is derived from an EMBL/GenBank/DDBJ whole genome shotgun (WGS) entry which is preliminary data.</text>
</comment>
<evidence type="ECO:0000313" key="6">
    <source>
        <dbReference type="Proteomes" id="UP000193317"/>
    </source>
</evidence>
<dbReference type="GO" id="GO:0005737">
    <property type="term" value="C:cytoplasm"/>
    <property type="evidence" value="ECO:0007669"/>
    <property type="project" value="UniProtKB-SubCell"/>
</dbReference>
<dbReference type="RefSeq" id="WP_085673683.1">
    <property type="nucleotide sequence ID" value="NZ_JACKRU010000583.1"/>
</dbReference>